<evidence type="ECO:0000313" key="1">
    <source>
        <dbReference type="EMBL" id="TFY93771.1"/>
    </source>
</evidence>
<reference evidence="1 2" key="1">
    <citation type="journal article" date="2019" name="Syst. Appl. Microbiol.">
        <title>New species of pathogenic Pseudomonas isolated from citrus in Tunisia: Proposal of Pseudomonas kairouanensis sp. nov. and Pseudomonas nabeulensis sp. nov.</title>
        <authorList>
            <person name="Oueslati M."/>
            <person name="Mulet M."/>
            <person name="Gomila M."/>
            <person name="Berge O."/>
            <person name="Hajlaoui M.R."/>
            <person name="Lalucat J."/>
            <person name="Sadfi-Zouaoui N."/>
            <person name="Garcia-Valdes E."/>
        </authorList>
    </citation>
    <scope>NUCLEOTIDE SEQUENCE [LARGE SCALE GENOMIC DNA]</scope>
    <source>
        <strain evidence="1 2">E10B</strain>
    </source>
</reference>
<sequence length="65" mass="7125">MRKQKNKRKKSKFVKPLMAGIYAQEARLVLGELSGRASRFLNAVSSTNQDLEPIGSLAGKPPRVG</sequence>
<dbReference type="EMBL" id="QUZT01000019">
    <property type="protein sequence ID" value="TFY93771.1"/>
    <property type="molecule type" value="Genomic_DNA"/>
</dbReference>
<name>A0A4Z0B4V1_9PSED</name>
<gene>
    <name evidence="1" type="ORF">DYL61_12590</name>
</gene>
<dbReference type="OrthoDB" id="9908566at2"/>
<protein>
    <submittedName>
        <fullName evidence="1">Uncharacterized protein</fullName>
    </submittedName>
</protein>
<organism evidence="1 2">
    <name type="scientific">Pseudomonas nabeulensis</name>
    <dbReference type="NCBI Taxonomy" id="2293833"/>
    <lineage>
        <taxon>Bacteria</taxon>
        <taxon>Pseudomonadati</taxon>
        <taxon>Pseudomonadota</taxon>
        <taxon>Gammaproteobacteria</taxon>
        <taxon>Pseudomonadales</taxon>
        <taxon>Pseudomonadaceae</taxon>
        <taxon>Pseudomonas</taxon>
    </lineage>
</organism>
<comment type="caution">
    <text evidence="1">The sequence shown here is derived from an EMBL/GenBank/DDBJ whole genome shotgun (WGS) entry which is preliminary data.</text>
</comment>
<dbReference type="AlphaFoldDB" id="A0A4Z0B4V1"/>
<keyword evidence="2" id="KW-1185">Reference proteome</keyword>
<proteinExistence type="predicted"/>
<dbReference type="Proteomes" id="UP000297734">
    <property type="component" value="Unassembled WGS sequence"/>
</dbReference>
<evidence type="ECO:0000313" key="2">
    <source>
        <dbReference type="Proteomes" id="UP000297734"/>
    </source>
</evidence>
<accession>A0A4Z0B4V1</accession>